<evidence type="ECO:0000313" key="6">
    <source>
        <dbReference type="EMBL" id="SNT65139.1"/>
    </source>
</evidence>
<feature type="non-terminal residue" evidence="6">
    <location>
        <position position="542"/>
    </location>
</feature>
<dbReference type="GO" id="GO:0005737">
    <property type="term" value="C:cytoplasm"/>
    <property type="evidence" value="ECO:0007669"/>
    <property type="project" value="TreeGrafter"/>
</dbReference>
<dbReference type="SUPFAM" id="SSF52777">
    <property type="entry name" value="CoA-dependent acyltransferases"/>
    <property type="match status" value="1"/>
</dbReference>
<dbReference type="PANTHER" id="PTHR45527">
    <property type="entry name" value="NONRIBOSOMAL PEPTIDE SYNTHETASE"/>
    <property type="match status" value="1"/>
</dbReference>
<sequence>RERGLDAFAHQDVPFERLVEDLAPARSMARHPLFQTMLALQNTAQAVLDLPGLDVATLSSGDQSAKFDLDIQFQETFTPGPSGVFGSVTYATDLFDHGTVVTLVERLVRLLDAVSSDATQPVSGIDLLSPAERHRVLVEWNDTAHEVPAATLPELFQAQVARTPDATAVVFEGTELSYADLNARANRLARLLAVHGAGPEQLVAVILPRSADLIVALLAVVKTGAAYLPIEPDQPADRIAHLLRDARPALLVTSHALLPQAEVPYLLLDDDLDLAVQPGHDLSDAERHGPLLSAHPAYVIYTSGSTGRPKGVAITHQGVVNYIIRAHHVYPHLSGSTLLHASIAFDLGVTALYGALTTGGRVHIATWDETLPATLAGHEITFLKATPSHLAYLQTLPGDWAPTGQLMLGGEPLHTTQLDQWHATHPGVPVINHYGPTEATVGCTDHMVTFPQEIGPGTAPIGRPMWNTHTYVLDHHLRPVPPGVPGELYIAGAQLARGYHRQPALTAERFVANPYGAPGERMYRTGDLARWNHNGHLEHLGR</sequence>
<feature type="domain" description="Condensation" evidence="5">
    <location>
        <begin position="3"/>
        <end position="134"/>
    </location>
</feature>
<dbReference type="InterPro" id="IPR020845">
    <property type="entry name" value="AMP-binding_CS"/>
</dbReference>
<dbReference type="FunFam" id="2.30.38.10:FF:000001">
    <property type="entry name" value="Non-ribosomal peptide synthetase PvdI"/>
    <property type="match status" value="1"/>
</dbReference>
<dbReference type="Gene3D" id="3.30.559.10">
    <property type="entry name" value="Chloramphenicol acetyltransferase-like domain"/>
    <property type="match status" value="1"/>
</dbReference>
<dbReference type="InterPro" id="IPR010071">
    <property type="entry name" value="AA_adenyl_dom"/>
</dbReference>
<dbReference type="OrthoDB" id="2472181at2"/>
<protein>
    <submittedName>
        <fullName evidence="6">Nonribosomal peptide synthetase DhbF</fullName>
    </submittedName>
</protein>
<dbReference type="CDD" id="cd05930">
    <property type="entry name" value="A_NRPS"/>
    <property type="match status" value="1"/>
</dbReference>
<keyword evidence="2" id="KW-0596">Phosphopantetheine</keyword>
<dbReference type="InterPro" id="IPR001242">
    <property type="entry name" value="Condensation_dom"/>
</dbReference>
<dbReference type="GO" id="GO:0003824">
    <property type="term" value="F:catalytic activity"/>
    <property type="evidence" value="ECO:0007669"/>
    <property type="project" value="InterPro"/>
</dbReference>
<keyword evidence="3" id="KW-0597">Phosphoprotein</keyword>
<dbReference type="SUPFAM" id="SSF56801">
    <property type="entry name" value="Acetyl-CoA synthetase-like"/>
    <property type="match status" value="1"/>
</dbReference>
<reference evidence="6 7" key="1">
    <citation type="submission" date="2017-06" db="EMBL/GenBank/DDBJ databases">
        <authorList>
            <person name="Kim H.J."/>
            <person name="Triplett B.A."/>
        </authorList>
    </citation>
    <scope>NUCLEOTIDE SEQUENCE [LARGE SCALE GENOMIC DNA]</scope>
    <source>
        <strain evidence="6 7">CGMCC 4.2132</strain>
    </source>
</reference>
<feature type="non-terminal residue" evidence="6">
    <location>
        <position position="1"/>
    </location>
</feature>
<organism evidence="6 7">
    <name type="scientific">Streptosporangium subroseum</name>
    <dbReference type="NCBI Taxonomy" id="106412"/>
    <lineage>
        <taxon>Bacteria</taxon>
        <taxon>Bacillati</taxon>
        <taxon>Actinomycetota</taxon>
        <taxon>Actinomycetes</taxon>
        <taxon>Streptosporangiales</taxon>
        <taxon>Streptosporangiaceae</taxon>
        <taxon>Streptosporangium</taxon>
    </lineage>
</organism>
<dbReference type="EMBL" id="FZOD01000168">
    <property type="protein sequence ID" value="SNT65139.1"/>
    <property type="molecule type" value="Genomic_DNA"/>
</dbReference>
<name>A0A239PFG2_9ACTN</name>
<evidence type="ECO:0000256" key="1">
    <source>
        <dbReference type="ARBA" id="ARBA00001957"/>
    </source>
</evidence>
<accession>A0A239PFG2</accession>
<evidence type="ECO:0000313" key="7">
    <source>
        <dbReference type="Proteomes" id="UP000198282"/>
    </source>
</evidence>
<gene>
    <name evidence="6" type="ORF">SAMN05216276_11681</name>
</gene>
<dbReference type="PROSITE" id="PS00455">
    <property type="entry name" value="AMP_BINDING"/>
    <property type="match status" value="1"/>
</dbReference>
<dbReference type="InterPro" id="IPR023213">
    <property type="entry name" value="CAT-like_dom_sf"/>
</dbReference>
<dbReference type="GO" id="GO:0044550">
    <property type="term" value="P:secondary metabolite biosynthetic process"/>
    <property type="evidence" value="ECO:0007669"/>
    <property type="project" value="TreeGrafter"/>
</dbReference>
<dbReference type="GO" id="GO:0043041">
    <property type="term" value="P:amino acid activation for nonribosomal peptide biosynthetic process"/>
    <property type="evidence" value="ECO:0007669"/>
    <property type="project" value="TreeGrafter"/>
</dbReference>
<dbReference type="Pfam" id="PF00501">
    <property type="entry name" value="AMP-binding"/>
    <property type="match status" value="1"/>
</dbReference>
<comment type="cofactor">
    <cofactor evidence="1">
        <name>pantetheine 4'-phosphate</name>
        <dbReference type="ChEBI" id="CHEBI:47942"/>
    </cofactor>
</comment>
<evidence type="ECO:0000259" key="5">
    <source>
        <dbReference type="Pfam" id="PF00668"/>
    </source>
</evidence>
<evidence type="ECO:0000256" key="2">
    <source>
        <dbReference type="ARBA" id="ARBA00022450"/>
    </source>
</evidence>
<feature type="domain" description="AMP-dependent synthetase/ligase" evidence="4">
    <location>
        <begin position="156"/>
        <end position="500"/>
    </location>
</feature>
<dbReference type="RefSeq" id="WP_143653732.1">
    <property type="nucleotide sequence ID" value="NZ_FZOD01000168.1"/>
</dbReference>
<dbReference type="NCBIfam" id="TIGR01733">
    <property type="entry name" value="AA-adenyl-dom"/>
    <property type="match status" value="1"/>
</dbReference>
<dbReference type="Gene3D" id="3.30.559.30">
    <property type="entry name" value="Nonribosomal peptide synthetase, condensation domain"/>
    <property type="match status" value="1"/>
</dbReference>
<dbReference type="InterPro" id="IPR000873">
    <property type="entry name" value="AMP-dep_synth/lig_dom"/>
</dbReference>
<dbReference type="AlphaFoldDB" id="A0A239PFG2"/>
<dbReference type="FunFam" id="3.40.50.980:FF:000001">
    <property type="entry name" value="Non-ribosomal peptide synthetase"/>
    <property type="match status" value="1"/>
</dbReference>
<dbReference type="Gene3D" id="3.40.50.980">
    <property type="match status" value="2"/>
</dbReference>
<dbReference type="Pfam" id="PF00668">
    <property type="entry name" value="Condensation"/>
    <property type="match status" value="1"/>
</dbReference>
<dbReference type="FunFam" id="3.40.50.12780:FF:000012">
    <property type="entry name" value="Non-ribosomal peptide synthetase"/>
    <property type="match status" value="1"/>
</dbReference>
<dbReference type="GO" id="GO:0031177">
    <property type="term" value="F:phosphopantetheine binding"/>
    <property type="evidence" value="ECO:0007669"/>
    <property type="project" value="TreeGrafter"/>
</dbReference>
<evidence type="ECO:0000256" key="3">
    <source>
        <dbReference type="ARBA" id="ARBA00022553"/>
    </source>
</evidence>
<dbReference type="PANTHER" id="PTHR45527:SF1">
    <property type="entry name" value="FATTY ACID SYNTHASE"/>
    <property type="match status" value="1"/>
</dbReference>
<dbReference type="Gene3D" id="2.30.38.10">
    <property type="entry name" value="Luciferase, Domain 3"/>
    <property type="match status" value="1"/>
</dbReference>
<dbReference type="GO" id="GO:0008610">
    <property type="term" value="P:lipid biosynthetic process"/>
    <property type="evidence" value="ECO:0007669"/>
    <property type="project" value="UniProtKB-ARBA"/>
</dbReference>
<evidence type="ECO:0000259" key="4">
    <source>
        <dbReference type="Pfam" id="PF00501"/>
    </source>
</evidence>
<proteinExistence type="predicted"/>
<keyword evidence="7" id="KW-1185">Reference proteome</keyword>
<dbReference type="Proteomes" id="UP000198282">
    <property type="component" value="Unassembled WGS sequence"/>
</dbReference>